<dbReference type="PROSITE" id="PS01276">
    <property type="entry name" value="PEPTIDASE_U32"/>
    <property type="match status" value="1"/>
</dbReference>
<keyword evidence="3" id="KW-1185">Reference proteome</keyword>
<dbReference type="Proteomes" id="UP000464754">
    <property type="component" value="Chromosome"/>
</dbReference>
<proteinExistence type="predicted"/>
<dbReference type="PANTHER" id="PTHR30217">
    <property type="entry name" value="PEPTIDASE U32 FAMILY"/>
    <property type="match status" value="1"/>
</dbReference>
<evidence type="ECO:0000259" key="1">
    <source>
        <dbReference type="Pfam" id="PF12392"/>
    </source>
</evidence>
<reference evidence="3" key="1">
    <citation type="submission" date="2019-05" db="EMBL/GenBank/DDBJ databases">
        <title>Complete genome sequencing of Absiella argi strain JCM 30884.</title>
        <authorList>
            <person name="Sakamoto M."/>
            <person name="Murakami T."/>
            <person name="Mori H."/>
        </authorList>
    </citation>
    <scope>NUCLEOTIDE SEQUENCE [LARGE SCALE GENOMIC DNA]</scope>
    <source>
        <strain evidence="3">JCM 30884</strain>
    </source>
</reference>
<organism evidence="2 3">
    <name type="scientific">Amedibacterium intestinale</name>
    <dbReference type="NCBI Taxonomy" id="2583452"/>
    <lineage>
        <taxon>Bacteria</taxon>
        <taxon>Bacillati</taxon>
        <taxon>Bacillota</taxon>
        <taxon>Erysipelotrichia</taxon>
        <taxon>Erysipelotrichales</taxon>
        <taxon>Erysipelotrichaceae</taxon>
        <taxon>Amedibacterium</taxon>
    </lineage>
</organism>
<name>A0A6N4TJ96_9FIRM</name>
<evidence type="ECO:0000313" key="2">
    <source>
        <dbReference type="EMBL" id="BBK22918.1"/>
    </source>
</evidence>
<sequence>MKKVELLSPAGSFDALRSAVQNGCDAVYLGGMMFGARAFANNFDEEELKKAVAYAHIYGVRVFVTVNTLLYEEELETFKEYAIKLQEADVDALIVQDMGAFVLLKELLPDMELHASTQMHIHNHDGILMMKEEGASRVVVPRETTIEEIREYAKLGLDLEVFVQGALCVSYSGQCLMSSQTLQRSGNQGECAQNCRMQYTLEKEENGIRKDVSTKGSYLLSCKDLNTLEEVPRLIEAGIASFKIEGRMKRPEYVALMTSLYRKAIDAYYEKKEFHVDKEMKEEMQKIFHRGFTKGHLFHQMGSALMNPVRPNHIGIEIGIVENVHKGKMTIRLHHDLAQGDGIRILSKKEDAGFCANRIYKNGLLVNKAYANDRIQMDVNTYVEKGSKVLKTSDVVQLENLRQSFEKGKRKVEITGQFSMHIGQHPLLVVEDGIHKVEIASECVCELARKTALDPDRIQTQLRKTNDTPFIFKDITLDTDIQGIFPISELNRMRRDALNKLEELRKNVNGNRRVQTPKFTCLPVQNRQELLVVVSTQKQYEVCKEMGITNIYVENEALYHQLHQIDEHVYKREARVMKEDYEPYTMIQENGGMHHMKHGIGDTSLNITNSLSAGFAFSHGLDIVTLSIEHDENSIKNLCDGFEKHFHQKGNFALQVYGHVELMLSEYCPVNACIKDNNKQNCALCRGNTRYSLRDIKGHRYPLMNDIHCRMHLLSEEPIKNYKDISKYKQLGITSFLCVFTIEDETECRNVLHDLLEVYHA</sequence>
<dbReference type="PANTHER" id="PTHR30217:SF10">
    <property type="entry name" value="23S RRNA 5-HYDROXYCYTIDINE C2501 SYNTHASE"/>
    <property type="match status" value="1"/>
</dbReference>
<dbReference type="Pfam" id="PF01136">
    <property type="entry name" value="Peptidase_U32"/>
    <property type="match status" value="2"/>
</dbReference>
<dbReference type="Pfam" id="PF12392">
    <property type="entry name" value="DUF3656"/>
    <property type="match status" value="1"/>
</dbReference>
<dbReference type="InterPro" id="IPR051454">
    <property type="entry name" value="RNA/ubiquinone_mod_enzymes"/>
</dbReference>
<protein>
    <submittedName>
        <fullName evidence="2">Peptidase U32</fullName>
    </submittedName>
</protein>
<dbReference type="RefSeq" id="WP_118277396.1">
    <property type="nucleotide sequence ID" value="NZ_AP019695.1"/>
</dbReference>
<gene>
    <name evidence="2" type="ORF">Aargi30884_18210</name>
</gene>
<feature type="domain" description="Peptidase U32 collagenase" evidence="1">
    <location>
        <begin position="389"/>
        <end position="505"/>
    </location>
</feature>
<dbReference type="KEGG" id="aarg:Aargi30884_18210"/>
<dbReference type="EMBL" id="AP019695">
    <property type="protein sequence ID" value="BBK22918.1"/>
    <property type="molecule type" value="Genomic_DNA"/>
</dbReference>
<dbReference type="AlphaFoldDB" id="A0A6N4TJ96"/>
<dbReference type="InterPro" id="IPR020988">
    <property type="entry name" value="Pept_U32_collagenase"/>
</dbReference>
<dbReference type="InterPro" id="IPR001539">
    <property type="entry name" value="Peptidase_U32"/>
</dbReference>
<evidence type="ECO:0000313" key="3">
    <source>
        <dbReference type="Proteomes" id="UP000464754"/>
    </source>
</evidence>
<accession>A0A6N4TJ96</accession>